<reference evidence="1 2" key="1">
    <citation type="submission" date="2021-07" db="EMBL/GenBank/DDBJ databases">
        <title>Genome data of Colletotrichum spaethianum.</title>
        <authorList>
            <person name="Utami Y.D."/>
            <person name="Hiruma K."/>
        </authorList>
    </citation>
    <scope>NUCLEOTIDE SEQUENCE [LARGE SCALE GENOMIC DNA]</scope>
    <source>
        <strain evidence="1 2">MAFF 242679</strain>
    </source>
</reference>
<dbReference type="AlphaFoldDB" id="A0AA37GXC8"/>
<proteinExistence type="predicted"/>
<sequence length="174" mass="20172">MQQPSNADVVKDLYGDLARKYKVHGPTVEEYWRSFSREQRTRCVKAGAVNGDVLKDPTDHALGNVYKLIPEWNLRDLTEPGSDHFLNLLRHRSLKDPYEQYHRGPEDGPGDLEFIEEMMRDKKLRMAESFENCWSFFAGMEQYGESYKVLDPSKLPAFESYIRIGVVIPKKQGN</sequence>
<accession>A0AA37GXC8</accession>
<dbReference type="Proteomes" id="UP001055172">
    <property type="component" value="Unassembled WGS sequence"/>
</dbReference>
<evidence type="ECO:0000313" key="1">
    <source>
        <dbReference type="EMBL" id="GJC88116.1"/>
    </source>
</evidence>
<name>A0AA37GXC8_9PEZI</name>
<gene>
    <name evidence="1" type="ORF">ColLi_10954</name>
</gene>
<protein>
    <submittedName>
        <fullName evidence="1">Uncharacterized protein</fullName>
    </submittedName>
</protein>
<organism evidence="1 2">
    <name type="scientific">Colletotrichum liriopes</name>
    <dbReference type="NCBI Taxonomy" id="708192"/>
    <lineage>
        <taxon>Eukaryota</taxon>
        <taxon>Fungi</taxon>
        <taxon>Dikarya</taxon>
        <taxon>Ascomycota</taxon>
        <taxon>Pezizomycotina</taxon>
        <taxon>Sordariomycetes</taxon>
        <taxon>Hypocreomycetidae</taxon>
        <taxon>Glomerellales</taxon>
        <taxon>Glomerellaceae</taxon>
        <taxon>Colletotrichum</taxon>
        <taxon>Colletotrichum spaethianum species complex</taxon>
    </lineage>
</organism>
<comment type="caution">
    <text evidence="1">The sequence shown here is derived from an EMBL/GenBank/DDBJ whole genome shotgun (WGS) entry which is preliminary data.</text>
</comment>
<evidence type="ECO:0000313" key="2">
    <source>
        <dbReference type="Proteomes" id="UP001055172"/>
    </source>
</evidence>
<dbReference type="PANTHER" id="PTHR40788">
    <property type="entry name" value="CLR5 DOMAIN-CONTAINING PROTEIN-RELATED"/>
    <property type="match status" value="1"/>
</dbReference>
<dbReference type="PANTHER" id="PTHR40788:SF1">
    <property type="entry name" value="IPA PROTEIN"/>
    <property type="match status" value="1"/>
</dbReference>
<dbReference type="EMBL" id="BPPX01000030">
    <property type="protein sequence ID" value="GJC88116.1"/>
    <property type="molecule type" value="Genomic_DNA"/>
</dbReference>
<keyword evidence="2" id="KW-1185">Reference proteome</keyword>